<reference evidence="2" key="1">
    <citation type="submission" date="2025-08" db="UniProtKB">
        <authorList>
            <consortium name="RefSeq"/>
        </authorList>
    </citation>
    <scope>IDENTIFICATION</scope>
    <source>
        <tissue evidence="2">Whole body</tissue>
    </source>
</reference>
<organism evidence="1 2">
    <name type="scientific">Sipha flava</name>
    <name type="common">yellow sugarcane aphid</name>
    <dbReference type="NCBI Taxonomy" id="143950"/>
    <lineage>
        <taxon>Eukaryota</taxon>
        <taxon>Metazoa</taxon>
        <taxon>Ecdysozoa</taxon>
        <taxon>Arthropoda</taxon>
        <taxon>Hexapoda</taxon>
        <taxon>Insecta</taxon>
        <taxon>Pterygota</taxon>
        <taxon>Neoptera</taxon>
        <taxon>Paraneoptera</taxon>
        <taxon>Hemiptera</taxon>
        <taxon>Sternorrhyncha</taxon>
        <taxon>Aphidomorpha</taxon>
        <taxon>Aphidoidea</taxon>
        <taxon>Aphididae</taxon>
        <taxon>Sipha</taxon>
    </lineage>
</organism>
<evidence type="ECO:0000313" key="2">
    <source>
        <dbReference type="RefSeq" id="XP_025420526.1"/>
    </source>
</evidence>
<dbReference type="RefSeq" id="XP_025420526.1">
    <property type="nucleotide sequence ID" value="XM_025564741.1"/>
</dbReference>
<proteinExistence type="predicted"/>
<protein>
    <submittedName>
        <fullName evidence="2">Uncharacterized protein LOC112690681</fullName>
    </submittedName>
</protein>
<dbReference type="OrthoDB" id="6581726at2759"/>
<evidence type="ECO:0000313" key="1">
    <source>
        <dbReference type="Proteomes" id="UP000694846"/>
    </source>
</evidence>
<name>A0A8B8GD52_9HEMI</name>
<accession>A0A8B8GD52</accession>
<dbReference type="Proteomes" id="UP000694846">
    <property type="component" value="Unplaced"/>
</dbReference>
<dbReference type="GeneID" id="112690681"/>
<sequence>MSSNQWIVGYFADENKYSVIPYSWLVTCGNFCISKWPKSGNINTLIQTSCEPGIDWPTYPVKIVSEYFNCYDEAAFKERQIFISASSSESEEHIKNKSKNKRKKHVPVVHEDCSDTCSSASQTPIKIFKNNSSSKISIKQCKMNLNNLKSNTISSAINLMYNVSEDDLSAALITQPVNPTPTKANVHTNMSSTITNIKELSTSTHNEFNLSKNHKDINQSMHENIIMTLAFVKRIEGRLDGIEAQLQSGVTVINTKINNDILSQLPMKTVSDVEDIETKFTTDADFKSQMRNVIFRIGGTNSKNYILAQ</sequence>
<dbReference type="AlphaFoldDB" id="A0A8B8GD52"/>
<gene>
    <name evidence="2" type="primary">LOC112690681</name>
</gene>
<keyword evidence="1" id="KW-1185">Reference proteome</keyword>